<keyword evidence="9 18" id="KW-0999">Mitochondrion inner membrane</keyword>
<dbReference type="GO" id="GO:0016491">
    <property type="term" value="F:oxidoreductase activity"/>
    <property type="evidence" value="ECO:0007669"/>
    <property type="project" value="InterPro"/>
</dbReference>
<protein>
    <recommendedName>
        <fullName evidence="4 18">Cytochrome c oxidase subunit 2</fullName>
    </recommendedName>
</protein>
<keyword evidence="12 18" id="KW-0249">Electron transport</keyword>
<dbReference type="InterPro" id="IPR036257">
    <property type="entry name" value="Cyt_c_oxidase_su2_TM_sf"/>
</dbReference>
<evidence type="ECO:0000256" key="4">
    <source>
        <dbReference type="ARBA" id="ARBA00015946"/>
    </source>
</evidence>
<dbReference type="PROSITE" id="PS50857">
    <property type="entry name" value="COX2_CUA"/>
    <property type="match status" value="1"/>
</dbReference>
<feature type="transmembrane region" description="Helical" evidence="19">
    <location>
        <begin position="20"/>
        <end position="43"/>
    </location>
</feature>
<dbReference type="CTD" id="4513"/>
<keyword evidence="7 18" id="KW-0812">Transmembrane</keyword>
<comment type="subcellular location">
    <subcellularLocation>
        <location evidence="1 18">Mitochondrion inner membrane</location>
        <topology evidence="1 18">Multi-pass membrane protein</topology>
    </subcellularLocation>
</comment>
<evidence type="ECO:0000256" key="15">
    <source>
        <dbReference type="ARBA" id="ARBA00023128"/>
    </source>
</evidence>
<feature type="transmembrane region" description="Helical" evidence="19">
    <location>
        <begin position="63"/>
        <end position="87"/>
    </location>
</feature>
<dbReference type="PRINTS" id="PR01166">
    <property type="entry name" value="CYCOXIDASEII"/>
</dbReference>
<keyword evidence="15 18" id="KW-0496">Mitochondrion</keyword>
<dbReference type="Gene3D" id="2.60.40.420">
    <property type="entry name" value="Cupredoxins - blue copper proteins"/>
    <property type="match status" value="1"/>
</dbReference>
<dbReference type="SUPFAM" id="SSF81464">
    <property type="entry name" value="Cytochrome c oxidase subunit II-like, transmembrane region"/>
    <property type="match status" value="1"/>
</dbReference>
<gene>
    <name evidence="22" type="primary">cox2</name>
</gene>
<evidence type="ECO:0000256" key="14">
    <source>
        <dbReference type="ARBA" id="ARBA00023008"/>
    </source>
</evidence>
<name>A0A098GJR9_9EUCA</name>
<dbReference type="FunFam" id="2.60.40.420:FF:000001">
    <property type="entry name" value="Cytochrome c oxidase subunit 2"/>
    <property type="match status" value="1"/>
</dbReference>
<comment type="catalytic activity">
    <reaction evidence="17">
        <text>4 Fe(II)-[cytochrome c] + O2 + 8 H(+)(in) = 4 Fe(III)-[cytochrome c] + 2 H2O + 4 H(+)(out)</text>
        <dbReference type="Rhea" id="RHEA:11436"/>
        <dbReference type="Rhea" id="RHEA-COMP:10350"/>
        <dbReference type="Rhea" id="RHEA-COMP:14399"/>
        <dbReference type="ChEBI" id="CHEBI:15377"/>
        <dbReference type="ChEBI" id="CHEBI:15378"/>
        <dbReference type="ChEBI" id="CHEBI:15379"/>
        <dbReference type="ChEBI" id="CHEBI:29033"/>
        <dbReference type="ChEBI" id="CHEBI:29034"/>
        <dbReference type="EC" id="7.1.1.9"/>
    </reaction>
    <physiologicalReaction direction="left-to-right" evidence="17">
        <dbReference type="Rhea" id="RHEA:11437"/>
    </physiologicalReaction>
</comment>
<dbReference type="GO" id="GO:0004129">
    <property type="term" value="F:cytochrome-c oxidase activity"/>
    <property type="evidence" value="ECO:0007669"/>
    <property type="project" value="UniProtKB-EC"/>
</dbReference>
<evidence type="ECO:0000256" key="2">
    <source>
        <dbReference type="ARBA" id="ARBA00007866"/>
    </source>
</evidence>
<dbReference type="PANTHER" id="PTHR22888">
    <property type="entry name" value="CYTOCHROME C OXIDASE, SUBUNIT II"/>
    <property type="match status" value="1"/>
</dbReference>
<keyword evidence="10" id="KW-0460">Magnesium</keyword>
<reference evidence="22" key="2">
    <citation type="submission" date="2014-10" db="EMBL/GenBank/DDBJ databases">
        <authorList>
            <person name="Gan H."/>
        </authorList>
    </citation>
    <scope>NUCLEOTIDE SEQUENCE</scope>
    <source>
        <strain evidence="22">Mar55</strain>
    </source>
</reference>
<dbReference type="GO" id="GO:0005507">
    <property type="term" value="F:copper ion binding"/>
    <property type="evidence" value="ECO:0007669"/>
    <property type="project" value="InterPro"/>
</dbReference>
<dbReference type="InterPro" id="IPR008972">
    <property type="entry name" value="Cupredoxin"/>
</dbReference>
<evidence type="ECO:0000256" key="7">
    <source>
        <dbReference type="ARBA" id="ARBA00022692"/>
    </source>
</evidence>
<comment type="subunit">
    <text evidence="3">Component of the cytochrome c oxidase (complex IV, CIV), a multisubunit enzyme composed of a catalytic core of 3 subunits and several supernumerary subunits. The complex exists as a monomer or a dimer and forms supercomplexes (SCs) in the inner mitochondrial membrane with ubiquinol-cytochrome c oxidoreductase (cytochrome b-c1 complex, complex III, CIII).</text>
</comment>
<dbReference type="InterPro" id="IPR034210">
    <property type="entry name" value="CcO_II_C"/>
</dbReference>
<evidence type="ECO:0000256" key="13">
    <source>
        <dbReference type="ARBA" id="ARBA00022989"/>
    </source>
</evidence>
<keyword evidence="5 18" id="KW-0813">Transport</keyword>
<dbReference type="GO" id="GO:0042773">
    <property type="term" value="P:ATP synthesis coupled electron transport"/>
    <property type="evidence" value="ECO:0007669"/>
    <property type="project" value="TreeGrafter"/>
</dbReference>
<dbReference type="PROSITE" id="PS00078">
    <property type="entry name" value="COX2"/>
    <property type="match status" value="1"/>
</dbReference>
<dbReference type="RefSeq" id="YP_009107270.1">
    <property type="nucleotide sequence ID" value="NC_025572.1"/>
</dbReference>
<evidence type="ECO:0000256" key="1">
    <source>
        <dbReference type="ARBA" id="ARBA00004448"/>
    </source>
</evidence>
<sequence length="228" mass="25958">MATWGSLGFQDSASPLMEHLIYFHDHAMIVLTLITAFVGYMMISLLPNTFTNRFLLENQKIEIIWTIIPAFILVFIALPSLRLLYLLDEVNNPSITLKTVGHQWYWSYEYSDFHQIEFDSYMIQPSDSVDSTFRLIDVDNRAVLPMNSQIRVLISAADVIHSWTVPALGVKADAIPGRLNQVSFMINRPGLFFGQCSEICGANHSFMPIVIESVSLDCFLKWVSSQEE</sequence>
<dbReference type="InterPro" id="IPR014222">
    <property type="entry name" value="Cyt_c_oxidase_su2"/>
</dbReference>
<feature type="domain" description="Cytochrome oxidase subunit II transmembrane region profile" evidence="21">
    <location>
        <begin position="1"/>
        <end position="91"/>
    </location>
</feature>
<evidence type="ECO:0000256" key="6">
    <source>
        <dbReference type="ARBA" id="ARBA00022660"/>
    </source>
</evidence>
<evidence type="ECO:0000256" key="5">
    <source>
        <dbReference type="ARBA" id="ARBA00022448"/>
    </source>
</evidence>
<dbReference type="PANTHER" id="PTHR22888:SF9">
    <property type="entry name" value="CYTOCHROME C OXIDASE SUBUNIT 2"/>
    <property type="match status" value="1"/>
</dbReference>
<evidence type="ECO:0000259" key="21">
    <source>
        <dbReference type="PROSITE" id="PS50999"/>
    </source>
</evidence>
<dbReference type="EMBL" id="LN624374">
    <property type="protein sequence ID" value="CEH11273.1"/>
    <property type="molecule type" value="Genomic_DNA"/>
</dbReference>
<dbReference type="InterPro" id="IPR001505">
    <property type="entry name" value="Copper_CuA"/>
</dbReference>
<dbReference type="NCBIfam" id="TIGR02866">
    <property type="entry name" value="CoxB"/>
    <property type="match status" value="1"/>
</dbReference>
<keyword evidence="14 18" id="KW-0186">Copper</keyword>
<keyword evidence="16 18" id="KW-0472">Membrane</keyword>
<evidence type="ECO:0000256" key="17">
    <source>
        <dbReference type="ARBA" id="ARBA00049512"/>
    </source>
</evidence>
<reference evidence="22" key="1">
    <citation type="submission" date="2014-10" db="EMBL/GenBank/DDBJ databases">
        <title>Complete mitochondrial genome for the porcelain crab, Petrolisthes haswelli.</title>
        <authorList>
            <person name="Gan H.M."/>
            <person name="Tan M.H."/>
            <person name="Austin C.M."/>
        </authorList>
    </citation>
    <scope>NUCLEOTIDE SEQUENCE</scope>
    <source>
        <strain evidence="22">Mar55</strain>
    </source>
</reference>
<evidence type="ECO:0000256" key="16">
    <source>
        <dbReference type="ARBA" id="ARBA00023136"/>
    </source>
</evidence>
<feature type="domain" description="Cytochrome oxidase subunit II copper A binding" evidence="20">
    <location>
        <begin position="92"/>
        <end position="225"/>
    </location>
</feature>
<keyword evidence="8 18" id="KW-0479">Metal-binding</keyword>
<evidence type="ECO:0000256" key="10">
    <source>
        <dbReference type="ARBA" id="ARBA00022842"/>
    </source>
</evidence>
<dbReference type="GO" id="GO:0005743">
    <property type="term" value="C:mitochondrial inner membrane"/>
    <property type="evidence" value="ECO:0007669"/>
    <property type="project" value="UniProtKB-SubCell"/>
</dbReference>
<proteinExistence type="inferred from homology"/>
<dbReference type="AlphaFoldDB" id="A0A098GJR9"/>
<organism evidence="22">
    <name type="scientific">Petrolisthes haswelli</name>
    <dbReference type="NCBI Taxonomy" id="1562907"/>
    <lineage>
        <taxon>Eukaryota</taxon>
        <taxon>Metazoa</taxon>
        <taxon>Ecdysozoa</taxon>
        <taxon>Arthropoda</taxon>
        <taxon>Crustacea</taxon>
        <taxon>Multicrustacea</taxon>
        <taxon>Malacostraca</taxon>
        <taxon>Eumalacostraca</taxon>
        <taxon>Eucarida</taxon>
        <taxon>Decapoda</taxon>
        <taxon>Pleocyemata</taxon>
        <taxon>Anomura</taxon>
        <taxon>Galatheoidea</taxon>
        <taxon>Porcellanidae</taxon>
        <taxon>Petrolisthes</taxon>
    </lineage>
</organism>
<dbReference type="SUPFAM" id="SSF49503">
    <property type="entry name" value="Cupredoxins"/>
    <property type="match status" value="1"/>
</dbReference>
<evidence type="ECO:0000313" key="22">
    <source>
        <dbReference type="EMBL" id="CEH11273.1"/>
    </source>
</evidence>
<dbReference type="Pfam" id="PF02790">
    <property type="entry name" value="COX2_TM"/>
    <property type="match status" value="1"/>
</dbReference>
<evidence type="ECO:0000259" key="20">
    <source>
        <dbReference type="PROSITE" id="PS50857"/>
    </source>
</evidence>
<dbReference type="CDD" id="cd13912">
    <property type="entry name" value="CcO_II_C"/>
    <property type="match status" value="1"/>
</dbReference>
<evidence type="ECO:0000256" key="3">
    <source>
        <dbReference type="ARBA" id="ARBA00011164"/>
    </source>
</evidence>
<evidence type="ECO:0000256" key="19">
    <source>
        <dbReference type="SAM" id="Phobius"/>
    </source>
</evidence>
<comment type="cofactor">
    <cofactor evidence="18">
        <name>Cu cation</name>
        <dbReference type="ChEBI" id="CHEBI:23378"/>
    </cofactor>
    <text evidence="18">Binds a copper A center.</text>
</comment>
<dbReference type="Gene3D" id="1.10.287.90">
    <property type="match status" value="1"/>
</dbReference>
<evidence type="ECO:0000256" key="12">
    <source>
        <dbReference type="ARBA" id="ARBA00022982"/>
    </source>
</evidence>
<geneLocation type="mitochondrion" evidence="22"/>
<dbReference type="GeneID" id="22161934"/>
<keyword evidence="13 19" id="KW-1133">Transmembrane helix</keyword>
<evidence type="ECO:0000256" key="18">
    <source>
        <dbReference type="RuleBase" id="RU000457"/>
    </source>
</evidence>
<dbReference type="PROSITE" id="PS50999">
    <property type="entry name" value="COX2_TM"/>
    <property type="match status" value="1"/>
</dbReference>
<keyword evidence="11" id="KW-1278">Translocase</keyword>
<dbReference type="InterPro" id="IPR045187">
    <property type="entry name" value="CcO_II"/>
</dbReference>
<evidence type="ECO:0000256" key="8">
    <source>
        <dbReference type="ARBA" id="ARBA00022723"/>
    </source>
</evidence>
<accession>A0A098GJR9</accession>
<comment type="similarity">
    <text evidence="2 18">Belongs to the cytochrome c oxidase subunit 2 family.</text>
</comment>
<dbReference type="InterPro" id="IPR011759">
    <property type="entry name" value="Cyt_c_oxidase_su2_TM_dom"/>
</dbReference>
<dbReference type="Pfam" id="PF00116">
    <property type="entry name" value="COX2"/>
    <property type="match status" value="1"/>
</dbReference>
<keyword evidence="6 18" id="KW-0679">Respiratory chain</keyword>
<evidence type="ECO:0000256" key="11">
    <source>
        <dbReference type="ARBA" id="ARBA00022967"/>
    </source>
</evidence>
<comment type="function">
    <text evidence="18">Component of the cytochrome c oxidase, the last enzyme in the mitochondrial electron transport chain which drives oxidative phosphorylation. The respiratory chain contains 3 multisubunit complexes succinate dehydrogenase (complex II, CII), ubiquinol-cytochrome c oxidoreductase (cytochrome b-c1 complex, complex III, CIII) and cytochrome c oxidase (complex IV, CIV), that cooperate to transfer electrons derived from NADH and succinate to molecular oxygen, creating an electrochemical gradient over the inner membrane that drives transmembrane transport and the ATP synthase. Cytochrome c oxidase is the component of the respiratory chain that catalyzes the reduction of oxygen to water. Electrons originating from reduced cytochrome c in the intermembrane space (IMS) are transferred via the dinuclear copper A center (CU(A)) of subunit 2 and heme A of subunit 1 to the active site in subunit 1, a binuclear center (BNC) formed by heme A3 and copper B (CU(B)). The BNC reduces molecular oxygen to 2 water molecules using 4 electrons from cytochrome c in the IMS and 4 protons from the mitochondrial matrix.</text>
</comment>
<dbReference type="InterPro" id="IPR002429">
    <property type="entry name" value="CcO_II-like_C"/>
</dbReference>
<evidence type="ECO:0000256" key="9">
    <source>
        <dbReference type="ARBA" id="ARBA00022792"/>
    </source>
</evidence>
<dbReference type="FunFam" id="1.10.287.90:FF:000001">
    <property type="entry name" value="Cytochrome c oxidase subunit 2"/>
    <property type="match status" value="1"/>
</dbReference>